<evidence type="ECO:0000313" key="2">
    <source>
        <dbReference type="EMBL" id="PIK59732.1"/>
    </source>
</evidence>
<dbReference type="InterPro" id="IPR043443">
    <property type="entry name" value="FYB1/2-like"/>
</dbReference>
<proteinExistence type="predicted"/>
<sequence length="550" mass="59627">MSTMQPNISSQEQFKLALDRKMQEMAKVADLKAMFNQDLPVGKPPPAVRKPPVAAGKPKVAVKVAPAHVNGASKVAPMIPNGLSANDLSRGRLKSFERSSSPSGSPEKQKDDSSSQGNIDFRSRLRKVQDPASSPPKVTPKPGVKPPVAKASKPSITPKPRLQPPTLVPSQNDQKTPGSVPVARSPSKTGSVSSLKSDSSKEGIFQLAALPSLEVLGSPPRKPPKPSYVRLPPPTGVSEAKSRKPAAFSRGPPPLPSKQPEPITPVEEDFDGTYDDVAKPPPPLPPTTNRPSLKNRVSMIQPMDSDDEMEDADDLYDDGSSALPNDGVPPPSLPSIDTLPVHHQTSAGSSSSHIQTSGTSEYTGSGGDSGEIYDPIDGDCDELYEPLDIDQAGNAVGSDAATLEKEREAERKRQEKLKKDQRDYKKRKERRKKEEKEEKKKKEKADKELKKKFKVKGDWTVLGTGTSLQDIGDENDKFSVICIQGESLDIIRKDGPNPPGKWLVKNKLGDPGYIDSHLVHPTDDGDFGDVMMLLVYQGMVTFRMCMIQPV</sequence>
<dbReference type="GO" id="GO:0007229">
    <property type="term" value="P:integrin-mediated signaling pathway"/>
    <property type="evidence" value="ECO:0007669"/>
    <property type="project" value="InterPro"/>
</dbReference>
<feature type="compositionally biased region" description="Acidic residues" evidence="1">
    <location>
        <begin position="304"/>
        <end position="317"/>
    </location>
</feature>
<name>A0A2G8LHP2_STIJA</name>
<feature type="non-terminal residue" evidence="2">
    <location>
        <position position="550"/>
    </location>
</feature>
<evidence type="ECO:0000256" key="1">
    <source>
        <dbReference type="SAM" id="MobiDB-lite"/>
    </source>
</evidence>
<reference evidence="2 3" key="1">
    <citation type="journal article" date="2017" name="PLoS Biol.">
        <title>The sea cucumber genome provides insights into morphological evolution and visceral regeneration.</title>
        <authorList>
            <person name="Zhang X."/>
            <person name="Sun L."/>
            <person name="Yuan J."/>
            <person name="Sun Y."/>
            <person name="Gao Y."/>
            <person name="Zhang L."/>
            <person name="Li S."/>
            <person name="Dai H."/>
            <person name="Hamel J.F."/>
            <person name="Liu C."/>
            <person name="Yu Y."/>
            <person name="Liu S."/>
            <person name="Lin W."/>
            <person name="Guo K."/>
            <person name="Jin S."/>
            <person name="Xu P."/>
            <person name="Storey K.B."/>
            <person name="Huan P."/>
            <person name="Zhang T."/>
            <person name="Zhou Y."/>
            <person name="Zhang J."/>
            <person name="Lin C."/>
            <person name="Li X."/>
            <person name="Xing L."/>
            <person name="Huo D."/>
            <person name="Sun M."/>
            <person name="Wang L."/>
            <person name="Mercier A."/>
            <person name="Li F."/>
            <person name="Yang H."/>
            <person name="Xiang J."/>
        </authorList>
    </citation>
    <scope>NUCLEOTIDE SEQUENCE [LARGE SCALE GENOMIC DNA]</scope>
    <source>
        <strain evidence="2">Shaxun</strain>
        <tissue evidence="2">Muscle</tissue>
    </source>
</reference>
<accession>A0A2G8LHP2</accession>
<feature type="compositionally biased region" description="Low complexity" evidence="1">
    <location>
        <begin position="50"/>
        <end position="67"/>
    </location>
</feature>
<feature type="compositionally biased region" description="Pro residues" evidence="1">
    <location>
        <begin position="279"/>
        <end position="288"/>
    </location>
</feature>
<keyword evidence="3" id="KW-1185">Reference proteome</keyword>
<gene>
    <name evidence="2" type="ORF">BSL78_03304</name>
</gene>
<dbReference type="STRING" id="307972.A0A2G8LHP2"/>
<dbReference type="EMBL" id="MRZV01000074">
    <property type="protein sequence ID" value="PIK59732.1"/>
    <property type="molecule type" value="Genomic_DNA"/>
</dbReference>
<comment type="caution">
    <text evidence="2">The sequence shown here is derived from an EMBL/GenBank/DDBJ whole genome shotgun (WGS) entry which is preliminary data.</text>
</comment>
<dbReference type="GO" id="GO:0005886">
    <property type="term" value="C:plasma membrane"/>
    <property type="evidence" value="ECO:0007669"/>
    <property type="project" value="InterPro"/>
</dbReference>
<feature type="region of interest" description="Disordered" evidence="1">
    <location>
        <begin position="39"/>
        <end position="447"/>
    </location>
</feature>
<feature type="compositionally biased region" description="Polar residues" evidence="1">
    <location>
        <begin position="168"/>
        <end position="177"/>
    </location>
</feature>
<feature type="compositionally biased region" description="Acidic residues" evidence="1">
    <location>
        <begin position="374"/>
        <end position="388"/>
    </location>
</feature>
<dbReference type="GO" id="GO:0072659">
    <property type="term" value="P:protein localization to plasma membrane"/>
    <property type="evidence" value="ECO:0007669"/>
    <property type="project" value="TreeGrafter"/>
</dbReference>
<organism evidence="2 3">
    <name type="scientific">Stichopus japonicus</name>
    <name type="common">Sea cucumber</name>
    <dbReference type="NCBI Taxonomy" id="307972"/>
    <lineage>
        <taxon>Eukaryota</taxon>
        <taxon>Metazoa</taxon>
        <taxon>Echinodermata</taxon>
        <taxon>Eleutherozoa</taxon>
        <taxon>Echinozoa</taxon>
        <taxon>Holothuroidea</taxon>
        <taxon>Aspidochirotacea</taxon>
        <taxon>Aspidochirotida</taxon>
        <taxon>Stichopodidae</taxon>
        <taxon>Apostichopus</taxon>
    </lineage>
</organism>
<dbReference type="Proteomes" id="UP000230750">
    <property type="component" value="Unassembled WGS sequence"/>
</dbReference>
<feature type="compositionally biased region" description="Pro residues" evidence="1">
    <location>
        <begin position="133"/>
        <end position="145"/>
    </location>
</feature>
<dbReference type="Gene3D" id="2.30.30.40">
    <property type="entry name" value="SH3 Domains"/>
    <property type="match status" value="1"/>
</dbReference>
<feature type="compositionally biased region" description="Low complexity" evidence="1">
    <location>
        <begin position="342"/>
        <end position="363"/>
    </location>
</feature>
<feature type="compositionally biased region" description="Basic and acidic residues" evidence="1">
    <location>
        <begin position="402"/>
        <end position="423"/>
    </location>
</feature>
<dbReference type="PANTHER" id="PTHR16830:SF12">
    <property type="entry name" value="PDZ DOMAIN-CONTAINING PROTEIN"/>
    <property type="match status" value="1"/>
</dbReference>
<evidence type="ECO:0008006" key="4">
    <source>
        <dbReference type="Google" id="ProtNLM"/>
    </source>
</evidence>
<protein>
    <recommendedName>
        <fullName evidence="4">FYN-binding protein</fullName>
    </recommendedName>
</protein>
<feature type="compositionally biased region" description="Low complexity" evidence="1">
    <location>
        <begin position="146"/>
        <end position="155"/>
    </location>
</feature>
<feature type="compositionally biased region" description="Basic and acidic residues" evidence="1">
    <location>
        <begin position="432"/>
        <end position="447"/>
    </location>
</feature>
<dbReference type="PANTHER" id="PTHR16830">
    <property type="entry name" value="SH2 CONTAINING ADAPTOR PRAM-1 RELATED"/>
    <property type="match status" value="1"/>
</dbReference>
<feature type="compositionally biased region" description="Pro residues" evidence="1">
    <location>
        <begin position="251"/>
        <end position="263"/>
    </location>
</feature>
<dbReference type="OrthoDB" id="10071033at2759"/>
<feature type="compositionally biased region" description="Low complexity" evidence="1">
    <location>
        <begin position="185"/>
        <end position="197"/>
    </location>
</feature>
<dbReference type="AlphaFoldDB" id="A0A2G8LHP2"/>
<evidence type="ECO:0000313" key="3">
    <source>
        <dbReference type="Proteomes" id="UP000230750"/>
    </source>
</evidence>
<dbReference type="GO" id="GO:0050852">
    <property type="term" value="P:T cell receptor signaling pathway"/>
    <property type="evidence" value="ECO:0007669"/>
    <property type="project" value="TreeGrafter"/>
</dbReference>